<protein>
    <recommendedName>
        <fullName evidence="7">Small ribosomal subunit protein mS31</fullName>
    </recommendedName>
    <alternativeName>
        <fullName evidence="8">28S ribosomal protein S31, mitochondrial</fullName>
    </alternativeName>
</protein>
<evidence type="ECO:0000313" key="10">
    <source>
        <dbReference type="EMBL" id="KAK1787760.1"/>
    </source>
</evidence>
<evidence type="ECO:0000256" key="4">
    <source>
        <dbReference type="ARBA" id="ARBA00022980"/>
    </source>
</evidence>
<dbReference type="Pfam" id="PF15433">
    <property type="entry name" value="MRP-S31"/>
    <property type="match status" value="1"/>
</dbReference>
<evidence type="ECO:0000256" key="5">
    <source>
        <dbReference type="ARBA" id="ARBA00023128"/>
    </source>
</evidence>
<evidence type="ECO:0000256" key="2">
    <source>
        <dbReference type="ARBA" id="ARBA00011057"/>
    </source>
</evidence>
<dbReference type="PANTHER" id="PTHR13231:SF3">
    <property type="entry name" value="SMALL RIBOSOMAL SUBUNIT PROTEIN MS31"/>
    <property type="match status" value="1"/>
</dbReference>
<evidence type="ECO:0000256" key="6">
    <source>
        <dbReference type="ARBA" id="ARBA00023274"/>
    </source>
</evidence>
<evidence type="ECO:0000313" key="11">
    <source>
        <dbReference type="Proteomes" id="UP001239994"/>
    </source>
</evidence>
<keyword evidence="4" id="KW-0689">Ribosomal protein</keyword>
<comment type="subcellular location">
    <subcellularLocation>
        <location evidence="1">Mitochondrion</location>
    </subcellularLocation>
</comment>
<dbReference type="GO" id="GO:0003735">
    <property type="term" value="F:structural constituent of ribosome"/>
    <property type="evidence" value="ECO:0007669"/>
    <property type="project" value="InterPro"/>
</dbReference>
<dbReference type="EMBL" id="JAROKS010000023">
    <property type="protein sequence ID" value="KAK1787760.1"/>
    <property type="molecule type" value="Genomic_DNA"/>
</dbReference>
<feature type="region of interest" description="Disordered" evidence="9">
    <location>
        <begin position="251"/>
        <end position="274"/>
    </location>
</feature>
<keyword evidence="5" id="KW-0496">Mitochondrion</keyword>
<gene>
    <name evidence="10" type="ORF">P4O66_016241</name>
</gene>
<name>A0AAD8YXZ5_9TELE</name>
<sequence length="436" mass="49348">MYRCVLYIYQGRLVLSHAQNPRMLSYKCSNMFSALVFRAAGKVSPRAFWTTGVPCCEKEKGTTCPPLEEVKNDGKRTGQLQVEDVELRRTEGGAKMRSHTEEQNNIEATAEATVDDRQVERKTMTGKQGLLELLGTMKVEGTTKRKLKALKSLRSGEEAPQRPKLEAMESTISMFQQATSEAAGQSESLSGELRAAASAVASMLPDSAQAESELLRQLRKHEAVSDTQGKEGQQSLSNIIAHMKVRRKVNGRPSVQPTNQIRFDDDGRGYTHDRGITSELDRIRRRKSPFSGKRLSIFAVGGDQEKDTDLATRPTLWDIDLANQIAQAVNNIPRNGFEEMIQWTREGKLWQYPINNEAGMEEDATVPFHEHVFLEHHLEDGFPQQGPIRHFMELVITGLAKNHHLSVKQKVEHIRWFRDYFKEKQDILRETEACLS</sequence>
<dbReference type="PANTHER" id="PTHR13231">
    <property type="entry name" value="MITOCHONDRIAL RIBOSOMAL PROTEIN S31"/>
    <property type="match status" value="1"/>
</dbReference>
<reference evidence="10" key="1">
    <citation type="submission" date="2023-03" db="EMBL/GenBank/DDBJ databases">
        <title>Electrophorus voltai genome.</title>
        <authorList>
            <person name="Bian C."/>
        </authorList>
    </citation>
    <scope>NUCLEOTIDE SEQUENCE</scope>
    <source>
        <strain evidence="10">CB-2022</strain>
        <tissue evidence="10">Muscle</tissue>
    </source>
</reference>
<keyword evidence="3" id="KW-0809">Transit peptide</keyword>
<dbReference type="GO" id="GO:0005763">
    <property type="term" value="C:mitochondrial small ribosomal subunit"/>
    <property type="evidence" value="ECO:0007669"/>
    <property type="project" value="InterPro"/>
</dbReference>
<comment type="caution">
    <text evidence="10">The sequence shown here is derived from an EMBL/GenBank/DDBJ whole genome shotgun (WGS) entry which is preliminary data.</text>
</comment>
<evidence type="ECO:0000256" key="7">
    <source>
        <dbReference type="ARBA" id="ARBA00035133"/>
    </source>
</evidence>
<organism evidence="10 11">
    <name type="scientific">Electrophorus voltai</name>
    <dbReference type="NCBI Taxonomy" id="2609070"/>
    <lineage>
        <taxon>Eukaryota</taxon>
        <taxon>Metazoa</taxon>
        <taxon>Chordata</taxon>
        <taxon>Craniata</taxon>
        <taxon>Vertebrata</taxon>
        <taxon>Euteleostomi</taxon>
        <taxon>Actinopterygii</taxon>
        <taxon>Neopterygii</taxon>
        <taxon>Teleostei</taxon>
        <taxon>Ostariophysi</taxon>
        <taxon>Gymnotiformes</taxon>
        <taxon>Gymnotoidei</taxon>
        <taxon>Gymnotidae</taxon>
        <taxon>Electrophorus</taxon>
    </lineage>
</organism>
<evidence type="ECO:0000256" key="1">
    <source>
        <dbReference type="ARBA" id="ARBA00004173"/>
    </source>
</evidence>
<comment type="similarity">
    <text evidence="2">Belongs to the mitochondrion-specific ribosomal protein mS31 family.</text>
</comment>
<accession>A0AAD8YXZ5</accession>
<keyword evidence="11" id="KW-1185">Reference proteome</keyword>
<proteinExistence type="inferred from homology"/>
<dbReference type="Proteomes" id="UP001239994">
    <property type="component" value="Unassembled WGS sequence"/>
</dbReference>
<feature type="compositionally biased region" description="Basic and acidic residues" evidence="9">
    <location>
        <begin position="262"/>
        <end position="274"/>
    </location>
</feature>
<dbReference type="AlphaFoldDB" id="A0AAD8YXZ5"/>
<keyword evidence="6" id="KW-0687">Ribonucleoprotein</keyword>
<evidence type="ECO:0000256" key="3">
    <source>
        <dbReference type="ARBA" id="ARBA00022946"/>
    </source>
</evidence>
<dbReference type="InterPro" id="IPR026299">
    <property type="entry name" value="MRP-S31"/>
</dbReference>
<evidence type="ECO:0000256" key="9">
    <source>
        <dbReference type="SAM" id="MobiDB-lite"/>
    </source>
</evidence>
<evidence type="ECO:0000256" key="8">
    <source>
        <dbReference type="ARBA" id="ARBA00035363"/>
    </source>
</evidence>